<dbReference type="Proteomes" id="UP000316437">
    <property type="component" value="Unassembled WGS sequence"/>
</dbReference>
<evidence type="ECO:0000313" key="1">
    <source>
        <dbReference type="EMBL" id="TQM23200.1"/>
    </source>
</evidence>
<keyword evidence="2" id="KW-1185">Reference proteome</keyword>
<evidence type="ECO:0000313" key="2">
    <source>
        <dbReference type="Proteomes" id="UP000316437"/>
    </source>
</evidence>
<name>A0A543ENP5_9FLAO</name>
<gene>
    <name evidence="1" type="ORF">FB551_2931</name>
</gene>
<accession>A0A543ENP5</accession>
<dbReference type="EMBL" id="VFPD01000001">
    <property type="protein sequence ID" value="TQM23200.1"/>
    <property type="molecule type" value="Genomic_DNA"/>
</dbReference>
<reference evidence="1 2" key="1">
    <citation type="submission" date="2019-06" db="EMBL/GenBank/DDBJ databases">
        <title>Sorghum-associated microbial communities from plants grown in Nebraska, USA.</title>
        <authorList>
            <person name="Schachtman D."/>
        </authorList>
    </citation>
    <scope>NUCLEOTIDE SEQUENCE [LARGE SCALE GENOMIC DNA]</scope>
    <source>
        <strain evidence="1 2">110</strain>
    </source>
</reference>
<sequence length="141" mass="17114">MKFLKILSLLIIIFIGILISTKLKLTVESAEYNANYENIYPPKCFIKFENKKYLIKQRYKYRYKILSEYWFVASEGFAVQKFEFPFEMNYSNDQKKYILLKYSENEEFIKFNSQKYKITEKRNDTIISKIADDKLIIFINE</sequence>
<proteinExistence type="predicted"/>
<dbReference type="RefSeq" id="WP_142017946.1">
    <property type="nucleotide sequence ID" value="NZ_VFPD01000001.1"/>
</dbReference>
<organism evidence="1 2">
    <name type="scientific">Chryseobacterium aquifrigidense</name>
    <dbReference type="NCBI Taxonomy" id="558021"/>
    <lineage>
        <taxon>Bacteria</taxon>
        <taxon>Pseudomonadati</taxon>
        <taxon>Bacteroidota</taxon>
        <taxon>Flavobacteriia</taxon>
        <taxon>Flavobacteriales</taxon>
        <taxon>Weeksellaceae</taxon>
        <taxon>Chryseobacterium group</taxon>
        <taxon>Chryseobacterium</taxon>
    </lineage>
</organism>
<protein>
    <submittedName>
        <fullName evidence="1">Uncharacterized protein</fullName>
    </submittedName>
</protein>
<comment type="caution">
    <text evidence="1">The sequence shown here is derived from an EMBL/GenBank/DDBJ whole genome shotgun (WGS) entry which is preliminary data.</text>
</comment>
<dbReference type="AlphaFoldDB" id="A0A543ENP5"/>